<comment type="caution">
    <text evidence="1">The sequence shown here is derived from an EMBL/GenBank/DDBJ whole genome shotgun (WGS) entry which is preliminary data.</text>
</comment>
<name>A0AAD9TLI7_9ROSI</name>
<organism evidence="1 2">
    <name type="scientific">Dipteronia dyeriana</name>
    <dbReference type="NCBI Taxonomy" id="168575"/>
    <lineage>
        <taxon>Eukaryota</taxon>
        <taxon>Viridiplantae</taxon>
        <taxon>Streptophyta</taxon>
        <taxon>Embryophyta</taxon>
        <taxon>Tracheophyta</taxon>
        <taxon>Spermatophyta</taxon>
        <taxon>Magnoliopsida</taxon>
        <taxon>eudicotyledons</taxon>
        <taxon>Gunneridae</taxon>
        <taxon>Pentapetalae</taxon>
        <taxon>rosids</taxon>
        <taxon>malvids</taxon>
        <taxon>Sapindales</taxon>
        <taxon>Sapindaceae</taxon>
        <taxon>Hippocastanoideae</taxon>
        <taxon>Acereae</taxon>
        <taxon>Dipteronia</taxon>
    </lineage>
</organism>
<dbReference type="Proteomes" id="UP001280121">
    <property type="component" value="Unassembled WGS sequence"/>
</dbReference>
<proteinExistence type="predicted"/>
<dbReference type="AlphaFoldDB" id="A0AAD9TLI7"/>
<dbReference type="EMBL" id="JANJYI010000008">
    <property type="protein sequence ID" value="KAK2637823.1"/>
    <property type="molecule type" value="Genomic_DNA"/>
</dbReference>
<keyword evidence="2" id="KW-1185">Reference proteome</keyword>
<reference evidence="1" key="1">
    <citation type="journal article" date="2023" name="Plant J.">
        <title>Genome sequences and population genomics provide insights into the demographic history, inbreeding, and mutation load of two 'living fossil' tree species of Dipteronia.</title>
        <authorList>
            <person name="Feng Y."/>
            <person name="Comes H.P."/>
            <person name="Chen J."/>
            <person name="Zhu S."/>
            <person name="Lu R."/>
            <person name="Zhang X."/>
            <person name="Li P."/>
            <person name="Qiu J."/>
            <person name="Olsen K.M."/>
            <person name="Qiu Y."/>
        </authorList>
    </citation>
    <scope>NUCLEOTIDE SEQUENCE</scope>
    <source>
        <strain evidence="1">KIB01</strain>
    </source>
</reference>
<evidence type="ECO:0000313" key="1">
    <source>
        <dbReference type="EMBL" id="KAK2637823.1"/>
    </source>
</evidence>
<sequence length="76" mass="8608">MPVQLRYLMRRVASKRELMQEHGIVAQVISSIEEGEAENVLNDGAAKVESFFEDLMSTGILTDMTELEVRYAAEFL</sequence>
<protein>
    <submittedName>
        <fullName evidence="1">Uncharacterized protein</fullName>
    </submittedName>
</protein>
<accession>A0AAD9TLI7</accession>
<evidence type="ECO:0000313" key="2">
    <source>
        <dbReference type="Proteomes" id="UP001280121"/>
    </source>
</evidence>
<gene>
    <name evidence="1" type="ORF">Ddye_025618</name>
</gene>